<geneLocation type="chloroplast" evidence="11"/>
<feature type="transmembrane region" description="Helical" evidence="10">
    <location>
        <begin position="6"/>
        <end position="29"/>
    </location>
</feature>
<name>A0AA49LND2_9CHLO</name>
<keyword evidence="6 10" id="KW-0793">Thylakoid</keyword>
<evidence type="ECO:0000313" key="11">
    <source>
        <dbReference type="EMBL" id="WLG71259.1"/>
    </source>
</evidence>
<accession>A0AA49LND2</accession>
<dbReference type="GO" id="GO:0009535">
    <property type="term" value="C:chloroplast thylakoid membrane"/>
    <property type="evidence" value="ECO:0007669"/>
    <property type="project" value="UniProtKB-SubCell"/>
</dbReference>
<evidence type="ECO:0000256" key="2">
    <source>
        <dbReference type="ARBA" id="ARBA00022448"/>
    </source>
</evidence>
<keyword evidence="5 10" id="KW-1133">Transmembrane helix</keyword>
<organism evidence="11">
    <name type="scientific">Johansenicoccus eremophilus</name>
    <dbReference type="NCBI Taxonomy" id="3068301"/>
    <lineage>
        <taxon>Eukaryota</taxon>
        <taxon>Viridiplantae</taxon>
        <taxon>Chlorophyta</taxon>
        <taxon>core chlorophytes</taxon>
        <taxon>Chlorophyceae</taxon>
        <taxon>CS clade</taxon>
        <taxon>Sphaeropleales</taxon>
        <taxon>Sphaeropleales incertae sedis</taxon>
        <taxon>Johansenicoccus</taxon>
    </lineage>
</organism>
<protein>
    <recommendedName>
        <fullName evidence="10">Cytochrome b6-f complex subunit 6</fullName>
    </recommendedName>
    <alternativeName>
        <fullName evidence="10">Cytochrome b6-f complex subunit PetL</fullName>
    </alternativeName>
    <alternativeName>
        <fullName evidence="10">Cytochrome b6-f complex subunit VI</fullName>
    </alternativeName>
</protein>
<keyword evidence="10" id="KW-0602">Photosynthesis</keyword>
<evidence type="ECO:0000256" key="3">
    <source>
        <dbReference type="ARBA" id="ARBA00022692"/>
    </source>
</evidence>
<evidence type="ECO:0000256" key="6">
    <source>
        <dbReference type="ARBA" id="ARBA00023078"/>
    </source>
</evidence>
<evidence type="ECO:0000256" key="9">
    <source>
        <dbReference type="ARBA" id="ARBA00025834"/>
    </source>
</evidence>
<comment type="subunit">
    <text evidence="9 10">The 4 large subunits of the cytochrome b6-f complex are cytochrome b6, subunit IV (17 kDa polypeptide, PetD), cytochrome f and the Rieske protein, while the 4 small subunits are PetG, PetL, PetM and PetN. The complex functions as a dimer.</text>
</comment>
<evidence type="ECO:0000256" key="7">
    <source>
        <dbReference type="ARBA" id="ARBA00023136"/>
    </source>
</evidence>
<comment type="subcellular location">
    <subcellularLocation>
        <location evidence="1">Membrane</location>
        <topology evidence="1">Single-pass membrane protein</topology>
    </subcellularLocation>
    <subcellularLocation>
        <location evidence="10">Plastid</location>
        <location evidence="10">Chloroplast thylakoid membrane</location>
        <topology evidence="10">Single-pass membrane protein</topology>
    </subcellularLocation>
</comment>
<evidence type="ECO:0000256" key="1">
    <source>
        <dbReference type="ARBA" id="ARBA00004167"/>
    </source>
</evidence>
<dbReference type="HAMAP" id="MF_00433">
    <property type="entry name" value="Cytb6_f_PetL"/>
    <property type="match status" value="1"/>
</dbReference>
<comment type="function">
    <text evidence="8 10">Component of the cytochrome b6-f complex, which mediates electron transfer between photosystem II (PSII) and photosystem I (PSI), cyclic electron flow around PSI, and state transitions. PetL is important for photoautotrophic growth as well as for electron transfer efficiency and stability of the cytochrome b6-f complex.</text>
</comment>
<keyword evidence="4 10" id="KW-0249">Electron transport</keyword>
<evidence type="ECO:0000256" key="10">
    <source>
        <dbReference type="HAMAP-Rule" id="MF_00433"/>
    </source>
</evidence>
<evidence type="ECO:0000256" key="4">
    <source>
        <dbReference type="ARBA" id="ARBA00022982"/>
    </source>
</evidence>
<keyword evidence="11" id="KW-0934">Plastid</keyword>
<evidence type="ECO:0000256" key="5">
    <source>
        <dbReference type="ARBA" id="ARBA00022989"/>
    </source>
</evidence>
<dbReference type="GO" id="GO:0015979">
    <property type="term" value="P:photosynthesis"/>
    <property type="evidence" value="ECO:0007669"/>
    <property type="project" value="UniProtKB-KW"/>
</dbReference>
<dbReference type="EMBL" id="OQ849777">
    <property type="protein sequence ID" value="WLG71259.1"/>
    <property type="molecule type" value="Genomic_DNA"/>
</dbReference>
<dbReference type="GO" id="GO:0009512">
    <property type="term" value="C:cytochrome b6f complex"/>
    <property type="evidence" value="ECO:0007669"/>
    <property type="project" value="InterPro"/>
</dbReference>
<dbReference type="InterPro" id="IPR007802">
    <property type="entry name" value="Cyt_b6/f_cplx_su6"/>
</dbReference>
<reference evidence="11" key="1">
    <citation type="journal article" date="2023" name="Plant Ecol Evol">
        <title>Johansenicoccus eremophilus, gen. et sp. nov., a novel evolutionary lineage in Chlorophyceae with unusual genomic features.</title>
        <authorList>
            <person name="Fucikova K."/>
            <person name="Taylor M."/>
            <person name="Lewis L.A."/>
            <person name="Niece B.K."/>
            <person name="Isaac A.S."/>
            <person name="Pietrasiak N."/>
        </authorList>
    </citation>
    <scope>NUCLEOTIDE SEQUENCE</scope>
    <source>
        <strain evidence="11">WJT24VFNP31</strain>
    </source>
</reference>
<keyword evidence="11" id="KW-0150">Chloroplast</keyword>
<gene>
    <name evidence="10 11" type="primary">petL</name>
</gene>
<dbReference type="Pfam" id="PF05115">
    <property type="entry name" value="PetL"/>
    <property type="match status" value="1"/>
</dbReference>
<keyword evidence="2 10" id="KW-0813">Transport</keyword>
<keyword evidence="3 10" id="KW-0812">Transmembrane</keyword>
<proteinExistence type="inferred from homology"/>
<dbReference type="GO" id="GO:0009055">
    <property type="term" value="F:electron transfer activity"/>
    <property type="evidence" value="ECO:0007669"/>
    <property type="project" value="InterPro"/>
</dbReference>
<keyword evidence="7 10" id="KW-0472">Membrane</keyword>
<dbReference type="SUPFAM" id="SSF103436">
    <property type="entry name" value="PetL subunit of the cytochrome b6f complex"/>
    <property type="match status" value="1"/>
</dbReference>
<sequence length="32" mass="3414">MLTVVSYVALLIGVLVATLGIYIGLLRVVKLI</sequence>
<dbReference type="AlphaFoldDB" id="A0AA49LND2"/>
<evidence type="ECO:0000256" key="8">
    <source>
        <dbReference type="ARBA" id="ARBA00025197"/>
    </source>
</evidence>
<comment type="similarity">
    <text evidence="10">Belongs to the PetL family.</text>
</comment>